<organism evidence="2 3">
    <name type="scientific">Thermoproteus uzoniensis (strain 768-20)</name>
    <dbReference type="NCBI Taxonomy" id="999630"/>
    <lineage>
        <taxon>Archaea</taxon>
        <taxon>Thermoproteota</taxon>
        <taxon>Thermoprotei</taxon>
        <taxon>Thermoproteales</taxon>
        <taxon>Thermoproteaceae</taxon>
        <taxon>Thermoproteus</taxon>
    </lineage>
</organism>
<dbReference type="RefSeq" id="WP_013679972.1">
    <property type="nucleotide sequence ID" value="NC_015315.1"/>
</dbReference>
<dbReference type="PANTHER" id="PTHR43072">
    <property type="entry name" value="N-ACETYLTRANSFERASE"/>
    <property type="match status" value="1"/>
</dbReference>
<dbReference type="InterPro" id="IPR016181">
    <property type="entry name" value="Acyl_CoA_acyltransferase"/>
</dbReference>
<dbReference type="HOGENOM" id="CLU_1154409_0_0_2"/>
<dbReference type="SUPFAM" id="SSF55729">
    <property type="entry name" value="Acyl-CoA N-acyltransferases (Nat)"/>
    <property type="match status" value="1"/>
</dbReference>
<proteinExistence type="predicted"/>
<dbReference type="Proteomes" id="UP000008138">
    <property type="component" value="Chromosome"/>
</dbReference>
<keyword evidence="3" id="KW-1185">Reference proteome</keyword>
<feature type="domain" description="N-acetyltransferase" evidence="1">
    <location>
        <begin position="1"/>
        <end position="145"/>
    </location>
</feature>
<dbReference type="Gene3D" id="3.40.630.30">
    <property type="match status" value="1"/>
</dbReference>
<evidence type="ECO:0000313" key="2">
    <source>
        <dbReference type="EMBL" id="AEA12636.1"/>
    </source>
</evidence>
<evidence type="ECO:0000313" key="3">
    <source>
        <dbReference type="Proteomes" id="UP000008138"/>
    </source>
</evidence>
<dbReference type="EMBL" id="CP002590">
    <property type="protein sequence ID" value="AEA12636.1"/>
    <property type="molecule type" value="Genomic_DNA"/>
</dbReference>
<evidence type="ECO:0000259" key="1">
    <source>
        <dbReference type="PROSITE" id="PS51186"/>
    </source>
</evidence>
<dbReference type="PANTHER" id="PTHR43072:SF60">
    <property type="entry name" value="L-2,4-DIAMINOBUTYRIC ACID ACETYLTRANSFERASE"/>
    <property type="match status" value="1"/>
</dbReference>
<dbReference type="GeneID" id="10360685"/>
<name>F2L0F4_THEU7</name>
<reference key="2">
    <citation type="submission" date="2011-03" db="EMBL/GenBank/DDBJ databases">
        <title>Complete genome sequence of the thermoacidophilic crenarchaeon Thermoproteus uzoniensis 768-20.</title>
        <authorList>
            <person name="Mardanov A.V."/>
            <person name="Gumerov V.M."/>
            <person name="Beletsky A.V."/>
            <person name="Prokofeva M.I."/>
            <person name="Bonch-Osmolovskaya E.A."/>
            <person name="Ravin N.V."/>
            <person name="Skryabin K.G."/>
        </authorList>
    </citation>
    <scope>NUCLEOTIDE SEQUENCE</scope>
    <source>
        <strain>768-20</strain>
    </source>
</reference>
<dbReference type="PROSITE" id="PS51186">
    <property type="entry name" value="GNAT"/>
    <property type="match status" value="1"/>
</dbReference>
<protein>
    <submittedName>
        <fullName evidence="2">GCN5-related N-acetyltransferase</fullName>
    </submittedName>
</protein>
<dbReference type="CDD" id="cd04301">
    <property type="entry name" value="NAT_SF"/>
    <property type="match status" value="1"/>
</dbReference>
<dbReference type="STRING" id="999630.TUZN_1157"/>
<dbReference type="eggNOG" id="arCOG00845">
    <property type="taxonomic scope" value="Archaea"/>
</dbReference>
<gene>
    <name evidence="2" type="ordered locus">TUZN_1157</name>
</gene>
<dbReference type="InterPro" id="IPR000182">
    <property type="entry name" value="GNAT_dom"/>
</dbReference>
<dbReference type="Pfam" id="PF00583">
    <property type="entry name" value="Acetyltransf_1"/>
    <property type="match status" value="1"/>
</dbReference>
<dbReference type="GO" id="GO:0016747">
    <property type="term" value="F:acyltransferase activity, transferring groups other than amino-acyl groups"/>
    <property type="evidence" value="ECO:0007669"/>
    <property type="project" value="InterPro"/>
</dbReference>
<dbReference type="KEGG" id="tuz:TUZN_1157"/>
<sequence length="228" mass="24960">MIVRKARPEDVPAVAEFTRNTWEWGDYVHREFPGWVADGTAYVAELDGVVVAAARMLVVGDTAYFQGLRVRPEYRRRGVGKAVTEHLIDEARGAGASLATLIVAEWNKPSISLVQKVGFEPVLELWGGVPERAEPSRCLEGREAEEALEEALGRTGGFACLPDDPWICVRATAGLLLERARPCVGDGLYVGRFSFGSAKVGSQGDVTALRPEGFAKLYGKYILFAYRL</sequence>
<dbReference type="AlphaFoldDB" id="F2L0F4"/>
<accession>F2L0F4</accession>
<dbReference type="OrthoDB" id="43754at2157"/>
<reference evidence="2 3" key="1">
    <citation type="journal article" date="2011" name="J. Bacteriol.">
        <title>Complete genome sequence of the thermoacidophilic crenarchaeon Thermoproteus uzoniensis 768-20.</title>
        <authorList>
            <person name="Mardanov A.V."/>
            <person name="Gumerov V.M."/>
            <person name="Beletsky A.V."/>
            <person name="Prokofeva M.I."/>
            <person name="Bonch-Osmolovskaya E.A."/>
            <person name="Ravin N.V."/>
            <person name="Skryabin K.G."/>
        </authorList>
    </citation>
    <scope>NUCLEOTIDE SEQUENCE [LARGE SCALE GENOMIC DNA]</scope>
    <source>
        <strain evidence="2 3">768-20</strain>
    </source>
</reference>